<keyword evidence="2" id="KW-0479">Metal-binding</keyword>
<dbReference type="PANTHER" id="PTHR10869:SF246">
    <property type="entry name" value="TRANSMEMBRANE PROLYL 4-HYDROXYLASE"/>
    <property type="match status" value="1"/>
</dbReference>
<dbReference type="GO" id="GO:0051213">
    <property type="term" value="F:dioxygenase activity"/>
    <property type="evidence" value="ECO:0007669"/>
    <property type="project" value="UniProtKB-KW"/>
</dbReference>
<gene>
    <name evidence="7" type="ORF">N161109_144</name>
</gene>
<dbReference type="GO" id="GO:0031418">
    <property type="term" value="F:L-ascorbic acid binding"/>
    <property type="evidence" value="ECO:0007669"/>
    <property type="project" value="InterPro"/>
</dbReference>
<keyword evidence="5" id="KW-0408">Iron</keyword>
<evidence type="ECO:0000313" key="7">
    <source>
        <dbReference type="EMBL" id="AOV60747.1"/>
    </source>
</evidence>
<dbReference type="KEGG" id="vg:30307728"/>
<evidence type="ECO:0000256" key="3">
    <source>
        <dbReference type="ARBA" id="ARBA00022964"/>
    </source>
</evidence>
<evidence type="ECO:0000256" key="2">
    <source>
        <dbReference type="ARBA" id="ARBA00022723"/>
    </source>
</evidence>
<organism evidence="7 8">
    <name type="scientific">Synechococcus phage S-CAM9</name>
    <dbReference type="NCBI Taxonomy" id="1883369"/>
    <lineage>
        <taxon>Viruses</taxon>
        <taxon>Duplodnaviria</taxon>
        <taxon>Heunggongvirae</taxon>
        <taxon>Uroviricota</taxon>
        <taxon>Caudoviricetes</taxon>
        <taxon>Pantevenvirales</taxon>
        <taxon>Kyanoviridae</taxon>
        <taxon>Kanaloavirus</taxon>
        <taxon>Kanaloavirus scam9</taxon>
    </lineage>
</organism>
<dbReference type="OrthoDB" id="24122at10239"/>
<evidence type="ECO:0000259" key="6">
    <source>
        <dbReference type="PROSITE" id="PS51471"/>
    </source>
</evidence>
<dbReference type="PROSITE" id="PS51471">
    <property type="entry name" value="FE2OG_OXY"/>
    <property type="match status" value="1"/>
</dbReference>
<sequence>MKLRRTNSHTVRTYDKILNLEQCQGLISAFEGMSQYHEAVKNDGRPNFTQLNVNRHYVQSINYLVDRVKTCLEIYESDLLGLTRHMPPVKSLESFRIKKYVPGGNDRFDEHVDVGDHSSARRYLAMLFYLNDVEEGGETVFPFHDMMVRPKTGSVLVFPPTWEYPHTGRPPISGPKYIMSTYLHYG</sequence>
<dbReference type="RefSeq" id="YP_009322579.1">
    <property type="nucleotide sequence ID" value="NC_031922.1"/>
</dbReference>
<evidence type="ECO:0000256" key="4">
    <source>
        <dbReference type="ARBA" id="ARBA00023002"/>
    </source>
</evidence>
<dbReference type="InterPro" id="IPR044862">
    <property type="entry name" value="Pro_4_hyd_alph_FE2OG_OXY"/>
</dbReference>
<evidence type="ECO:0000313" key="8">
    <source>
        <dbReference type="Proteomes" id="UP000202784"/>
    </source>
</evidence>
<dbReference type="Gene3D" id="2.60.120.620">
    <property type="entry name" value="q2cbj1_9rhob like domain"/>
    <property type="match status" value="1"/>
</dbReference>
<accession>A0A1D8KQD7</accession>
<keyword evidence="4" id="KW-0560">Oxidoreductase</keyword>
<dbReference type="GO" id="GO:0016705">
    <property type="term" value="F:oxidoreductase activity, acting on paired donors, with incorporation or reduction of molecular oxygen"/>
    <property type="evidence" value="ECO:0007669"/>
    <property type="project" value="InterPro"/>
</dbReference>
<reference evidence="7 8" key="1">
    <citation type="journal article" date="2016" name="Virology">
        <title>The genomic content and context of auxiliary metabolic genes in marine cyanomyoviruses.</title>
        <authorList>
            <person name="Crummett L.T."/>
            <person name="Puxty R.J."/>
            <person name="Weihe C."/>
            <person name="Marston M.F."/>
            <person name="Martiny J.B."/>
        </authorList>
    </citation>
    <scope>NUCLEOTIDE SEQUENCE [LARGE SCALE GENOMIC DNA]</scope>
    <source>
        <strain evidence="7">1109NB16</strain>
    </source>
</reference>
<proteinExistence type="predicted"/>
<dbReference type="InterPro" id="IPR005123">
    <property type="entry name" value="Oxoglu/Fe-dep_dioxygenase_dom"/>
</dbReference>
<dbReference type="Proteomes" id="UP000202784">
    <property type="component" value="Segment"/>
</dbReference>
<protein>
    <submittedName>
        <fullName evidence="7">2OG-Fe(II) oxygenase</fullName>
    </submittedName>
</protein>
<dbReference type="SMART" id="SM00702">
    <property type="entry name" value="P4Hc"/>
    <property type="match status" value="1"/>
</dbReference>
<dbReference type="InterPro" id="IPR045054">
    <property type="entry name" value="P4HA-like"/>
</dbReference>
<dbReference type="PANTHER" id="PTHR10869">
    <property type="entry name" value="PROLYL 4-HYDROXYLASE ALPHA SUBUNIT"/>
    <property type="match status" value="1"/>
</dbReference>
<keyword evidence="3" id="KW-0223">Dioxygenase</keyword>
<dbReference type="GO" id="GO:0005506">
    <property type="term" value="F:iron ion binding"/>
    <property type="evidence" value="ECO:0007669"/>
    <property type="project" value="InterPro"/>
</dbReference>
<keyword evidence="8" id="KW-1185">Reference proteome</keyword>
<dbReference type="Pfam" id="PF13640">
    <property type="entry name" value="2OG-FeII_Oxy_3"/>
    <property type="match status" value="1"/>
</dbReference>
<dbReference type="InterPro" id="IPR006620">
    <property type="entry name" value="Pro_4_hyd_alph"/>
</dbReference>
<name>A0A1D8KQD7_9CAUD</name>
<evidence type="ECO:0000256" key="5">
    <source>
        <dbReference type="ARBA" id="ARBA00023004"/>
    </source>
</evidence>
<evidence type="ECO:0000256" key="1">
    <source>
        <dbReference type="ARBA" id="ARBA00001961"/>
    </source>
</evidence>
<comment type="cofactor">
    <cofactor evidence="1">
        <name>L-ascorbate</name>
        <dbReference type="ChEBI" id="CHEBI:38290"/>
    </cofactor>
</comment>
<dbReference type="GeneID" id="30307728"/>
<dbReference type="EMBL" id="KU686206">
    <property type="protein sequence ID" value="AOV60747.1"/>
    <property type="molecule type" value="Genomic_DNA"/>
</dbReference>
<feature type="domain" description="Fe2OG dioxygenase" evidence="6">
    <location>
        <begin position="91"/>
        <end position="186"/>
    </location>
</feature>